<dbReference type="RefSeq" id="XP_047777687.1">
    <property type="nucleotide sequence ID" value="XM_047916325.1"/>
</dbReference>
<organism evidence="3 4">
    <name type="scientific">Rhodofomes roseus</name>
    <dbReference type="NCBI Taxonomy" id="34475"/>
    <lineage>
        <taxon>Eukaryota</taxon>
        <taxon>Fungi</taxon>
        <taxon>Dikarya</taxon>
        <taxon>Basidiomycota</taxon>
        <taxon>Agaricomycotina</taxon>
        <taxon>Agaricomycetes</taxon>
        <taxon>Polyporales</taxon>
        <taxon>Rhodofomes</taxon>
    </lineage>
</organism>
<evidence type="ECO:0000259" key="2">
    <source>
        <dbReference type="PROSITE" id="PS00028"/>
    </source>
</evidence>
<dbReference type="PROSITE" id="PS00028">
    <property type="entry name" value="ZINC_FINGER_C2H2_1"/>
    <property type="match status" value="1"/>
</dbReference>
<dbReference type="Proteomes" id="UP000814176">
    <property type="component" value="Unassembled WGS sequence"/>
</dbReference>
<feature type="region of interest" description="Disordered" evidence="1">
    <location>
        <begin position="79"/>
        <end position="105"/>
    </location>
</feature>
<reference evidence="3 4" key="1">
    <citation type="journal article" date="2021" name="Environ. Microbiol.">
        <title>Gene family expansions and transcriptome signatures uncover fungal adaptations to wood decay.</title>
        <authorList>
            <person name="Hage H."/>
            <person name="Miyauchi S."/>
            <person name="Viragh M."/>
            <person name="Drula E."/>
            <person name="Min B."/>
            <person name="Chaduli D."/>
            <person name="Navarro D."/>
            <person name="Favel A."/>
            <person name="Norest M."/>
            <person name="Lesage-Meessen L."/>
            <person name="Balint B."/>
            <person name="Merenyi Z."/>
            <person name="de Eugenio L."/>
            <person name="Morin E."/>
            <person name="Martinez A.T."/>
            <person name="Baldrian P."/>
            <person name="Stursova M."/>
            <person name="Martinez M.J."/>
            <person name="Novotny C."/>
            <person name="Magnuson J.K."/>
            <person name="Spatafora J.W."/>
            <person name="Maurice S."/>
            <person name="Pangilinan J."/>
            <person name="Andreopoulos W."/>
            <person name="LaButti K."/>
            <person name="Hundley H."/>
            <person name="Na H."/>
            <person name="Kuo A."/>
            <person name="Barry K."/>
            <person name="Lipzen A."/>
            <person name="Henrissat B."/>
            <person name="Riley R."/>
            <person name="Ahrendt S."/>
            <person name="Nagy L.G."/>
            <person name="Grigoriev I.V."/>
            <person name="Martin F."/>
            <person name="Rosso M.N."/>
        </authorList>
    </citation>
    <scope>NUCLEOTIDE SEQUENCE [LARGE SCALE GENOMIC DNA]</scope>
    <source>
        <strain evidence="3 4">CIRM-BRFM 1785</strain>
    </source>
</reference>
<dbReference type="InterPro" id="IPR013087">
    <property type="entry name" value="Znf_C2H2_type"/>
</dbReference>
<keyword evidence="4" id="KW-1185">Reference proteome</keyword>
<sequence length="214" mass="23860">MGQVQRTGFGQASQFTGGWQPPLNQNYDQMSDDLAMGPSYDPTLDSAWPSWEPAIMRRSWSYGQGDSLPFRSVPPMYHPHASSDLLPRSNTAPPMDMRRSGCSPSGGPVGERCRWGGQCQTIITDLTASGINRHLKECHVQPWDDRTRGYCQWEGSPCSKKVLFYFGFGKHIASVHVRSTASKCDMCGQILARGDTLDRHAKRFCHGRPSKPQP</sequence>
<comment type="caution">
    <text evidence="3">The sequence shown here is derived from an EMBL/GenBank/DDBJ whole genome shotgun (WGS) entry which is preliminary data.</text>
</comment>
<evidence type="ECO:0000256" key="1">
    <source>
        <dbReference type="SAM" id="MobiDB-lite"/>
    </source>
</evidence>
<dbReference type="EMBL" id="JADCUA010000013">
    <property type="protein sequence ID" value="KAH9835254.1"/>
    <property type="molecule type" value="Genomic_DNA"/>
</dbReference>
<evidence type="ECO:0000313" key="4">
    <source>
        <dbReference type="Proteomes" id="UP000814176"/>
    </source>
</evidence>
<protein>
    <recommendedName>
        <fullName evidence="2">C2H2-type domain-containing protein</fullName>
    </recommendedName>
</protein>
<feature type="region of interest" description="Disordered" evidence="1">
    <location>
        <begin position="1"/>
        <end position="29"/>
    </location>
</feature>
<name>A0ABQ8KCC4_9APHY</name>
<proteinExistence type="predicted"/>
<evidence type="ECO:0000313" key="3">
    <source>
        <dbReference type="EMBL" id="KAH9835254.1"/>
    </source>
</evidence>
<gene>
    <name evidence="3" type="ORF">C8Q71DRAFT_110164</name>
</gene>
<accession>A0ABQ8KCC4</accession>
<dbReference type="GeneID" id="71997057"/>
<feature type="domain" description="C2H2-type" evidence="2">
    <location>
        <begin position="184"/>
        <end position="206"/>
    </location>
</feature>